<evidence type="ECO:0000313" key="3">
    <source>
        <dbReference type="Proteomes" id="UP000294847"/>
    </source>
</evidence>
<sequence length="490" mass="56088">MARYDNQAIRLPGRVFRALLPSFIADLLYPDLKPAYRLHTTSYLDGLRGIASFIVFFCHYTEENHKYMIPSYGLNPKGQVSSWLQLPFLRIVFSGRPMVHIFFIISGFVLSNKPLKLLHAKDLEKSAAAVASSAFRRPFRLYGPCIVSTFIIALLIQMGYLYEPKETLAEQLWNWKDAVFHSVTWPWAWDHDLRPGYDVHLWTIPIEMAHSMLLFLVLITLSLVRLRLRQFINFALMIYCLCCGKWAGFEFLGGMFLAEIRLLQASGNGEWWGELQKRHRILPIMRSAFWCGVIIVFVFVGGWPNFDADKTPGIRYLNAHTPYPFATMDALAPQKYWFAIAAIFAVYACGELVWVRRFLDSAVGQYCGRLSYAIYIIHGPVLEMFQKMTIGQPFAPQKGNPGEKGFVPAQLGKGIKGMIGVEGPTQRFACWATGLLILFPIVVWVSDIFWRLVDAPIVELARKVEKLCVDEEIQPNNRREHGQRYQMVGV</sequence>
<gene>
    <name evidence="2" type="ORF">PoMZ_07332</name>
</gene>
<dbReference type="PANTHER" id="PTHR23028">
    <property type="entry name" value="ACETYLTRANSFERASE"/>
    <property type="match status" value="1"/>
</dbReference>
<dbReference type="GO" id="GO:0016747">
    <property type="term" value="F:acyltransferase activity, transferring groups other than amino-acyl groups"/>
    <property type="evidence" value="ECO:0007669"/>
    <property type="project" value="InterPro"/>
</dbReference>
<reference evidence="2 3" key="1">
    <citation type="journal article" date="2019" name="Mol. Biol. Evol.">
        <title>Blast fungal genomes show frequent chromosomal changes, gene gains and losses, and effector gene turnover.</title>
        <authorList>
            <person name="Gomez Luciano L.B."/>
            <person name="Jason Tsai I."/>
            <person name="Chuma I."/>
            <person name="Tosa Y."/>
            <person name="Chen Y.H."/>
            <person name="Li J.Y."/>
            <person name="Li M.Y."/>
            <person name="Jade Lu M.Y."/>
            <person name="Nakayashiki H."/>
            <person name="Li W.H."/>
        </authorList>
    </citation>
    <scope>NUCLEOTIDE SEQUENCE [LARGE SCALE GENOMIC DNA]</scope>
    <source>
        <strain evidence="2">MZ5-1-6</strain>
    </source>
</reference>
<proteinExistence type="predicted"/>
<accession>A0A4P7NEU8</accession>
<dbReference type="InterPro" id="IPR050879">
    <property type="entry name" value="Acyltransferase_3"/>
</dbReference>
<dbReference type="VEuPathDB" id="FungiDB:M_BR32_EuGene_00032191"/>
<organism evidence="2 3">
    <name type="scientific">Pyricularia oryzae</name>
    <name type="common">Rice blast fungus</name>
    <name type="synonym">Magnaporthe oryzae</name>
    <dbReference type="NCBI Taxonomy" id="318829"/>
    <lineage>
        <taxon>Eukaryota</taxon>
        <taxon>Fungi</taxon>
        <taxon>Dikarya</taxon>
        <taxon>Ascomycota</taxon>
        <taxon>Pezizomycotina</taxon>
        <taxon>Sordariomycetes</taxon>
        <taxon>Sordariomycetidae</taxon>
        <taxon>Magnaporthales</taxon>
        <taxon>Pyriculariaceae</taxon>
        <taxon>Pyricularia</taxon>
    </lineage>
</organism>
<evidence type="ECO:0000259" key="1">
    <source>
        <dbReference type="Pfam" id="PF01757"/>
    </source>
</evidence>
<dbReference type="AlphaFoldDB" id="A0A4P7NEU8"/>
<dbReference type="InterPro" id="IPR002656">
    <property type="entry name" value="Acyl_transf_3_dom"/>
</dbReference>
<evidence type="ECO:0000313" key="2">
    <source>
        <dbReference type="EMBL" id="QBZ60391.1"/>
    </source>
</evidence>
<dbReference type="PANTHER" id="PTHR23028:SF126">
    <property type="entry name" value="ACYLTRANSFERASE 3 DOMAIN-CONTAINING PROTEIN"/>
    <property type="match status" value="1"/>
</dbReference>
<protein>
    <recommendedName>
        <fullName evidence="1">Acyltransferase 3 domain-containing protein</fullName>
    </recommendedName>
</protein>
<feature type="domain" description="Acyltransferase 3" evidence="1">
    <location>
        <begin position="43"/>
        <end position="392"/>
    </location>
</feature>
<name>A0A4P7NEU8_PYROR</name>
<dbReference type="Pfam" id="PF01757">
    <property type="entry name" value="Acyl_transf_3"/>
    <property type="match status" value="1"/>
</dbReference>
<dbReference type="EMBL" id="CP034207">
    <property type="protein sequence ID" value="QBZ60391.1"/>
    <property type="molecule type" value="Genomic_DNA"/>
</dbReference>
<dbReference type="Proteomes" id="UP000294847">
    <property type="component" value="Chromosome 4"/>
</dbReference>